<proteinExistence type="predicted"/>
<reference evidence="2" key="1">
    <citation type="journal article" date="2023" name="Mol. Phylogenet. Evol.">
        <title>Genome-scale phylogeny and comparative genomics of the fungal order Sordariales.</title>
        <authorList>
            <person name="Hensen N."/>
            <person name="Bonometti L."/>
            <person name="Westerberg I."/>
            <person name="Brannstrom I.O."/>
            <person name="Guillou S."/>
            <person name="Cros-Aarteil S."/>
            <person name="Calhoun S."/>
            <person name="Haridas S."/>
            <person name="Kuo A."/>
            <person name="Mondo S."/>
            <person name="Pangilinan J."/>
            <person name="Riley R."/>
            <person name="LaButti K."/>
            <person name="Andreopoulos B."/>
            <person name="Lipzen A."/>
            <person name="Chen C."/>
            <person name="Yan M."/>
            <person name="Daum C."/>
            <person name="Ng V."/>
            <person name="Clum A."/>
            <person name="Steindorff A."/>
            <person name="Ohm R.A."/>
            <person name="Martin F."/>
            <person name="Silar P."/>
            <person name="Natvig D.O."/>
            <person name="Lalanne C."/>
            <person name="Gautier V."/>
            <person name="Ament-Velasquez S.L."/>
            <person name="Kruys A."/>
            <person name="Hutchinson M.I."/>
            <person name="Powell A.J."/>
            <person name="Barry K."/>
            <person name="Miller A.N."/>
            <person name="Grigoriev I.V."/>
            <person name="Debuchy R."/>
            <person name="Gladieux P."/>
            <person name="Hiltunen Thoren M."/>
            <person name="Johannesson H."/>
        </authorList>
    </citation>
    <scope>NUCLEOTIDE SEQUENCE</scope>
    <source>
        <strain evidence="2">CBS 508.74</strain>
    </source>
</reference>
<dbReference type="RefSeq" id="XP_064674562.1">
    <property type="nucleotide sequence ID" value="XM_064809666.1"/>
</dbReference>
<dbReference type="GeneID" id="89933790"/>
<keyword evidence="1" id="KW-0472">Membrane</keyword>
<sequence length="119" mass="13656">MRASRICLTLGVAHLAKCLPAHVVSKETLRDVTELDEFARPVMPSQLERQTTERNDMLVVYLVVAFVLWVIVMETGKSLFRRKPEAIRMEQTLVEPVLTVDALTAHQRSTQDEKQRLRV</sequence>
<accession>A0AAN6YX47</accession>
<organism evidence="2 3">
    <name type="scientific">Canariomyces notabilis</name>
    <dbReference type="NCBI Taxonomy" id="2074819"/>
    <lineage>
        <taxon>Eukaryota</taxon>
        <taxon>Fungi</taxon>
        <taxon>Dikarya</taxon>
        <taxon>Ascomycota</taxon>
        <taxon>Pezizomycotina</taxon>
        <taxon>Sordariomycetes</taxon>
        <taxon>Sordariomycetidae</taxon>
        <taxon>Sordariales</taxon>
        <taxon>Chaetomiaceae</taxon>
        <taxon>Canariomyces</taxon>
    </lineage>
</organism>
<evidence type="ECO:0000256" key="1">
    <source>
        <dbReference type="SAM" id="Phobius"/>
    </source>
</evidence>
<evidence type="ECO:0000313" key="2">
    <source>
        <dbReference type="EMBL" id="KAK4116992.1"/>
    </source>
</evidence>
<dbReference type="Proteomes" id="UP001302812">
    <property type="component" value="Unassembled WGS sequence"/>
</dbReference>
<comment type="caution">
    <text evidence="2">The sequence shown here is derived from an EMBL/GenBank/DDBJ whole genome shotgun (WGS) entry which is preliminary data.</text>
</comment>
<name>A0AAN6YX47_9PEZI</name>
<protein>
    <submittedName>
        <fullName evidence="2">Uncharacterized protein</fullName>
    </submittedName>
</protein>
<reference evidence="2" key="2">
    <citation type="submission" date="2023-05" db="EMBL/GenBank/DDBJ databases">
        <authorList>
            <consortium name="Lawrence Berkeley National Laboratory"/>
            <person name="Steindorff A."/>
            <person name="Hensen N."/>
            <person name="Bonometti L."/>
            <person name="Westerberg I."/>
            <person name="Brannstrom I.O."/>
            <person name="Guillou S."/>
            <person name="Cros-Aarteil S."/>
            <person name="Calhoun S."/>
            <person name="Haridas S."/>
            <person name="Kuo A."/>
            <person name="Mondo S."/>
            <person name="Pangilinan J."/>
            <person name="Riley R."/>
            <person name="Labutti K."/>
            <person name="Andreopoulos B."/>
            <person name="Lipzen A."/>
            <person name="Chen C."/>
            <person name="Yanf M."/>
            <person name="Daum C."/>
            <person name="Ng V."/>
            <person name="Clum A."/>
            <person name="Ohm R."/>
            <person name="Martin F."/>
            <person name="Silar P."/>
            <person name="Natvig D."/>
            <person name="Lalanne C."/>
            <person name="Gautier V."/>
            <person name="Ament-Velasquez S.L."/>
            <person name="Kruys A."/>
            <person name="Hutchinson M.I."/>
            <person name="Powell A.J."/>
            <person name="Barry K."/>
            <person name="Miller A.N."/>
            <person name="Grigoriev I.V."/>
            <person name="Debuchy R."/>
            <person name="Gladieux P."/>
            <person name="Thoren M.H."/>
            <person name="Johannesson H."/>
        </authorList>
    </citation>
    <scope>NUCLEOTIDE SEQUENCE</scope>
    <source>
        <strain evidence="2">CBS 508.74</strain>
    </source>
</reference>
<dbReference type="EMBL" id="MU853332">
    <property type="protein sequence ID" value="KAK4116992.1"/>
    <property type="molecule type" value="Genomic_DNA"/>
</dbReference>
<keyword evidence="3" id="KW-1185">Reference proteome</keyword>
<evidence type="ECO:0000313" key="3">
    <source>
        <dbReference type="Proteomes" id="UP001302812"/>
    </source>
</evidence>
<feature type="transmembrane region" description="Helical" evidence="1">
    <location>
        <begin position="58"/>
        <end position="80"/>
    </location>
</feature>
<gene>
    <name evidence="2" type="ORF">N656DRAFT_4409</name>
</gene>
<keyword evidence="1" id="KW-1133">Transmembrane helix</keyword>
<dbReference type="AlphaFoldDB" id="A0AAN6YX47"/>
<keyword evidence="1" id="KW-0812">Transmembrane</keyword>